<evidence type="ECO:0000313" key="1">
    <source>
        <dbReference type="EMBL" id="CAH8361545.1"/>
    </source>
</evidence>
<keyword evidence="2" id="KW-1185">Reference proteome</keyword>
<sequence>MSSKQENGTNLSTLPDVEGTETIPFGRRLLRAQRGQNVYPRARHLSRRWRAMVVHKVYSLKLYNALRLSRRSTTVRDTADKILATTARGTARWSRAILVSPLGKWLCRHKNTITKPASAVGRWREEEEEVVAGEK</sequence>
<reference evidence="1 2" key="1">
    <citation type="submission" date="2022-03" db="EMBL/GenBank/DDBJ databases">
        <authorList>
            <person name="Macdonald S."/>
            <person name="Ahmed S."/>
            <person name="Newling K."/>
        </authorList>
    </citation>
    <scope>NUCLEOTIDE SEQUENCE [LARGE SCALE GENOMIC DNA]</scope>
</reference>
<dbReference type="AlphaFoldDB" id="A0ABC8KVQ0"/>
<evidence type="ECO:0000313" key="2">
    <source>
        <dbReference type="Proteomes" id="UP001642260"/>
    </source>
</evidence>
<accession>A0ABC8KVQ0</accession>
<proteinExistence type="predicted"/>
<organism evidence="1 2">
    <name type="scientific">Eruca vesicaria subsp. sativa</name>
    <name type="common">Garden rocket</name>
    <name type="synonym">Eruca sativa</name>
    <dbReference type="NCBI Taxonomy" id="29727"/>
    <lineage>
        <taxon>Eukaryota</taxon>
        <taxon>Viridiplantae</taxon>
        <taxon>Streptophyta</taxon>
        <taxon>Embryophyta</taxon>
        <taxon>Tracheophyta</taxon>
        <taxon>Spermatophyta</taxon>
        <taxon>Magnoliopsida</taxon>
        <taxon>eudicotyledons</taxon>
        <taxon>Gunneridae</taxon>
        <taxon>Pentapetalae</taxon>
        <taxon>rosids</taxon>
        <taxon>malvids</taxon>
        <taxon>Brassicales</taxon>
        <taxon>Brassicaceae</taxon>
        <taxon>Brassiceae</taxon>
        <taxon>Eruca</taxon>
    </lineage>
</organism>
<protein>
    <submittedName>
        <fullName evidence="1">Uncharacterized protein</fullName>
    </submittedName>
</protein>
<gene>
    <name evidence="1" type="ORF">ERUC_LOCUS27301</name>
</gene>
<name>A0ABC8KVQ0_ERUVS</name>
<dbReference type="Proteomes" id="UP001642260">
    <property type="component" value="Unassembled WGS sequence"/>
</dbReference>
<dbReference type="EMBL" id="CAKOAT010310710">
    <property type="protein sequence ID" value="CAH8361545.1"/>
    <property type="molecule type" value="Genomic_DNA"/>
</dbReference>
<comment type="caution">
    <text evidence="1">The sequence shown here is derived from an EMBL/GenBank/DDBJ whole genome shotgun (WGS) entry which is preliminary data.</text>
</comment>